<dbReference type="Proteomes" id="UP000036700">
    <property type="component" value="Chromosome"/>
</dbReference>
<dbReference type="PANTHER" id="PTHR30204:SF94">
    <property type="entry name" value="HEAVY METAL-DEPENDENT TRANSCRIPTIONAL REGULATOR HI_0293-RELATED"/>
    <property type="match status" value="1"/>
</dbReference>
<protein>
    <submittedName>
        <fullName evidence="6">MerR family transcriptional regulator</fullName>
    </submittedName>
</protein>
<reference evidence="7" key="1">
    <citation type="submission" date="2015-06" db="EMBL/GenBank/DDBJ databases">
        <authorList>
            <person name="Lim Y.L."/>
            <person name="Ee R."/>
            <person name="Yong D."/>
            <person name="How K.Y."/>
            <person name="Yin W.F."/>
            <person name="Chan K.G."/>
        </authorList>
    </citation>
    <scope>NUCLEOTIDE SEQUENCE [LARGE SCALE GENOMIC DNA]</scope>
    <source>
        <strain evidence="7">DSM 25325</strain>
    </source>
</reference>
<dbReference type="InterPro" id="IPR009061">
    <property type="entry name" value="DNA-bd_dom_put_sf"/>
</dbReference>
<evidence type="ECO:0000256" key="1">
    <source>
        <dbReference type="ARBA" id="ARBA00023015"/>
    </source>
</evidence>
<organism evidence="6 7">
    <name type="scientific">Pandoraea thiooxydans</name>
    <dbReference type="NCBI Taxonomy" id="445709"/>
    <lineage>
        <taxon>Bacteria</taxon>
        <taxon>Pseudomonadati</taxon>
        <taxon>Pseudomonadota</taxon>
        <taxon>Betaproteobacteria</taxon>
        <taxon>Burkholderiales</taxon>
        <taxon>Burkholderiaceae</taxon>
        <taxon>Pandoraea</taxon>
    </lineage>
</organism>
<dbReference type="PATRIC" id="fig|445709.3.peg.3339"/>
<keyword evidence="1" id="KW-0805">Transcription regulation</keyword>
<dbReference type="SUPFAM" id="SSF46955">
    <property type="entry name" value="Putative DNA-binding domain"/>
    <property type="match status" value="1"/>
</dbReference>
<evidence type="ECO:0000313" key="7">
    <source>
        <dbReference type="Proteomes" id="UP000036700"/>
    </source>
</evidence>
<dbReference type="OrthoDB" id="5297305at2"/>
<keyword evidence="7" id="KW-1185">Reference proteome</keyword>
<keyword evidence="3" id="KW-0804">Transcription</keyword>
<dbReference type="KEGG" id="ptx:ABW99_15785"/>
<keyword evidence="2" id="KW-0238">DNA-binding</keyword>
<dbReference type="GO" id="GO:0003677">
    <property type="term" value="F:DNA binding"/>
    <property type="evidence" value="ECO:0007669"/>
    <property type="project" value="UniProtKB-KW"/>
</dbReference>
<evidence type="ECO:0000259" key="5">
    <source>
        <dbReference type="PROSITE" id="PS50937"/>
    </source>
</evidence>
<dbReference type="AlphaFoldDB" id="A0A0G3ER87"/>
<evidence type="ECO:0000256" key="2">
    <source>
        <dbReference type="ARBA" id="ARBA00023125"/>
    </source>
</evidence>
<dbReference type="PROSITE" id="PS00552">
    <property type="entry name" value="HTH_MERR_1"/>
    <property type="match status" value="1"/>
</dbReference>
<dbReference type="InterPro" id="IPR000551">
    <property type="entry name" value="MerR-type_HTH_dom"/>
</dbReference>
<evidence type="ECO:0000313" key="6">
    <source>
        <dbReference type="EMBL" id="AKJ69455.1"/>
    </source>
</evidence>
<dbReference type="SMART" id="SM00422">
    <property type="entry name" value="HTH_MERR"/>
    <property type="match status" value="1"/>
</dbReference>
<name>A0A0G3ER87_9BURK</name>
<dbReference type="RefSeq" id="WP_047215368.1">
    <property type="nucleotide sequence ID" value="NZ_CP011568.3"/>
</dbReference>
<proteinExistence type="predicted"/>
<feature type="region of interest" description="Disordered" evidence="4">
    <location>
        <begin position="133"/>
        <end position="152"/>
    </location>
</feature>
<dbReference type="PROSITE" id="PS50937">
    <property type="entry name" value="HTH_MERR_2"/>
    <property type="match status" value="1"/>
</dbReference>
<feature type="domain" description="HTH merR-type" evidence="5">
    <location>
        <begin position="1"/>
        <end position="69"/>
    </location>
</feature>
<gene>
    <name evidence="6" type="ORF">ABW99_15785</name>
</gene>
<dbReference type="STRING" id="445709.ABW99_15785"/>
<feature type="compositionally biased region" description="Basic residues" evidence="4">
    <location>
        <begin position="143"/>
        <end position="152"/>
    </location>
</feature>
<evidence type="ECO:0000256" key="4">
    <source>
        <dbReference type="SAM" id="MobiDB-lite"/>
    </source>
</evidence>
<sequence length="152" mass="16920">MKIGELAKLSGIAASRIRFYEAQGLLPPTQRQSNGYREYAQQTLTRLEIINCAQGAGFSLEEIRAVLPPDLQAWPHAALLETIQRKIGEIELLQRRLAQSKRHLRTLVDEIAHKIEGEDCKVATRRVLDKLRQGATASAAAKPRTRAAGKRA</sequence>
<dbReference type="PANTHER" id="PTHR30204">
    <property type="entry name" value="REDOX-CYCLING DRUG-SENSING TRANSCRIPTIONAL ACTIVATOR SOXR"/>
    <property type="match status" value="1"/>
</dbReference>
<dbReference type="EMBL" id="CP011568">
    <property type="protein sequence ID" value="AKJ69455.1"/>
    <property type="molecule type" value="Genomic_DNA"/>
</dbReference>
<dbReference type="GO" id="GO:0003700">
    <property type="term" value="F:DNA-binding transcription factor activity"/>
    <property type="evidence" value="ECO:0007669"/>
    <property type="project" value="InterPro"/>
</dbReference>
<dbReference type="InterPro" id="IPR047057">
    <property type="entry name" value="MerR_fam"/>
</dbReference>
<accession>A0A0G3ER87</accession>
<evidence type="ECO:0000256" key="3">
    <source>
        <dbReference type="ARBA" id="ARBA00023163"/>
    </source>
</evidence>
<dbReference type="Pfam" id="PF13411">
    <property type="entry name" value="MerR_1"/>
    <property type="match status" value="1"/>
</dbReference>
<dbReference type="PRINTS" id="PR00040">
    <property type="entry name" value="HTHMERR"/>
</dbReference>
<dbReference type="Gene3D" id="1.10.1660.10">
    <property type="match status" value="1"/>
</dbReference>